<gene>
    <name evidence="1" type="primary">g4763</name>
    <name evidence="1" type="ORF">NpPPO83_00004763</name>
</gene>
<dbReference type="EMBL" id="BSXG01000011">
    <property type="protein sequence ID" value="GME24093.1"/>
    <property type="molecule type" value="Genomic_DNA"/>
</dbReference>
<dbReference type="Proteomes" id="UP001165186">
    <property type="component" value="Unassembled WGS sequence"/>
</dbReference>
<evidence type="ECO:0000313" key="2">
    <source>
        <dbReference type="Proteomes" id="UP001165186"/>
    </source>
</evidence>
<keyword evidence="2" id="KW-1185">Reference proteome</keyword>
<comment type="caution">
    <text evidence="1">The sequence shown here is derived from an EMBL/GenBank/DDBJ whole genome shotgun (WGS) entry which is preliminary data.</text>
</comment>
<name>A0ACB5RU81_9PEZI</name>
<keyword evidence="1" id="KW-0489">Methyltransferase</keyword>
<sequence>MAQPTLKEILLRNISPAHLICLGVYQFILTVIDIITVQHEPRLLFQLSKLRDRAFSRFWTAYGALMSEGMADEAVALLQTVHGTVLDVGPGSGDQLRHLNASQLDRVYGAEPALELHGRLRAHARQAGLEAKYAVLQAGAQPESLLPALAGAGVFARGGADGVFDDICCVRVLCGVPRPEETVQGLYRLLKPGGRLIVHEHVVNPWPEEGGSLLARALQTVYTCAGWPFFLGCHLTRDTKGILINAAGKDGWAKVELKGLASWSAIPNCTGYLVKKE</sequence>
<proteinExistence type="predicted"/>
<evidence type="ECO:0000313" key="1">
    <source>
        <dbReference type="EMBL" id="GME24093.1"/>
    </source>
</evidence>
<accession>A0ACB5RU81</accession>
<reference evidence="1" key="1">
    <citation type="submission" date="2024-09" db="EMBL/GenBank/DDBJ databases">
        <title>Draft Genome Sequences of Neofusicoccum parvum.</title>
        <authorList>
            <person name="Ashida A."/>
            <person name="Camagna M."/>
            <person name="Tanaka A."/>
            <person name="Takemoto D."/>
        </authorList>
    </citation>
    <scope>NUCLEOTIDE SEQUENCE</scope>
    <source>
        <strain evidence="1">PPO83</strain>
    </source>
</reference>
<protein>
    <submittedName>
        <fullName evidence="1">Phospholipid methyltransferase</fullName>
    </submittedName>
</protein>
<keyword evidence="1" id="KW-0808">Transferase</keyword>
<organism evidence="1 2">
    <name type="scientific">Neofusicoccum parvum</name>
    <dbReference type="NCBI Taxonomy" id="310453"/>
    <lineage>
        <taxon>Eukaryota</taxon>
        <taxon>Fungi</taxon>
        <taxon>Dikarya</taxon>
        <taxon>Ascomycota</taxon>
        <taxon>Pezizomycotina</taxon>
        <taxon>Dothideomycetes</taxon>
        <taxon>Dothideomycetes incertae sedis</taxon>
        <taxon>Botryosphaeriales</taxon>
        <taxon>Botryosphaeriaceae</taxon>
        <taxon>Neofusicoccum</taxon>
    </lineage>
</organism>